<name>A0ABN7WS50_GIGMA</name>
<dbReference type="EMBL" id="CAJVQB010060292">
    <property type="protein sequence ID" value="CAG8839370.1"/>
    <property type="molecule type" value="Genomic_DNA"/>
</dbReference>
<proteinExistence type="predicted"/>
<accession>A0ABN7WS50</accession>
<keyword evidence="2" id="KW-1185">Reference proteome</keyword>
<dbReference type="Proteomes" id="UP000789901">
    <property type="component" value="Unassembled WGS sequence"/>
</dbReference>
<comment type="caution">
    <text evidence="1">The sequence shown here is derived from an EMBL/GenBank/DDBJ whole genome shotgun (WGS) entry which is preliminary data.</text>
</comment>
<feature type="non-terminal residue" evidence="1">
    <location>
        <position position="176"/>
    </location>
</feature>
<gene>
    <name evidence="1" type="ORF">GMARGA_LOCUS34421</name>
</gene>
<evidence type="ECO:0000313" key="2">
    <source>
        <dbReference type="Proteomes" id="UP000789901"/>
    </source>
</evidence>
<evidence type="ECO:0000313" key="1">
    <source>
        <dbReference type="EMBL" id="CAG8839370.1"/>
    </source>
</evidence>
<sequence length="176" mass="20480">MDISSGVTDYLSKVNYAKWNVIECLKHLDRKNCTGLVSENKEEILKEIKNHLHLISINQSSNRKARDTAKKLHKNIEKQFQFNETIAFFIQMDEKVNRNIFDVKTNLYGSEVAVQMINDKLTDFQSKKSSLKRSNEETNIVEIKRPCIQKDATFELLTKESLNIEENLIIGNFNVR</sequence>
<protein>
    <submittedName>
        <fullName evidence="1">43587_t:CDS:1</fullName>
    </submittedName>
</protein>
<organism evidence="1 2">
    <name type="scientific">Gigaspora margarita</name>
    <dbReference type="NCBI Taxonomy" id="4874"/>
    <lineage>
        <taxon>Eukaryota</taxon>
        <taxon>Fungi</taxon>
        <taxon>Fungi incertae sedis</taxon>
        <taxon>Mucoromycota</taxon>
        <taxon>Glomeromycotina</taxon>
        <taxon>Glomeromycetes</taxon>
        <taxon>Diversisporales</taxon>
        <taxon>Gigasporaceae</taxon>
        <taxon>Gigaspora</taxon>
    </lineage>
</organism>
<reference evidence="1 2" key="1">
    <citation type="submission" date="2021-06" db="EMBL/GenBank/DDBJ databases">
        <authorList>
            <person name="Kallberg Y."/>
            <person name="Tangrot J."/>
            <person name="Rosling A."/>
        </authorList>
    </citation>
    <scope>NUCLEOTIDE SEQUENCE [LARGE SCALE GENOMIC DNA]</scope>
    <source>
        <strain evidence="1 2">120-4 pot B 10/14</strain>
    </source>
</reference>